<comment type="caution">
    <text evidence="1">The sequence shown here is derived from an EMBL/GenBank/DDBJ whole genome shotgun (WGS) entry which is preliminary data.</text>
</comment>
<reference evidence="1" key="1">
    <citation type="submission" date="2013-05" db="EMBL/GenBank/DDBJ databases">
        <authorList>
            <person name="Yim A.K.Y."/>
            <person name="Chan T.F."/>
            <person name="Ji K.M."/>
            <person name="Liu X.Y."/>
            <person name="Zhou J.W."/>
            <person name="Li R.Q."/>
            <person name="Yang K.Y."/>
            <person name="Li J."/>
            <person name="Li M."/>
            <person name="Law P.T.W."/>
            <person name="Wu Y.L."/>
            <person name="Cai Z.L."/>
            <person name="Qin H."/>
            <person name="Bao Y."/>
            <person name="Leung R.K.K."/>
            <person name="Ng P.K.S."/>
            <person name="Zou J."/>
            <person name="Zhong X.J."/>
            <person name="Ran P.X."/>
            <person name="Zhong N.S."/>
            <person name="Liu Z.G."/>
            <person name="Tsui S.K.W."/>
        </authorList>
    </citation>
    <scope>NUCLEOTIDE SEQUENCE</scope>
    <source>
        <strain evidence="1">Derf</strain>
        <tissue evidence="1">Whole organism</tissue>
    </source>
</reference>
<dbReference type="EMBL" id="ASGP02000005">
    <property type="protein sequence ID" value="KAH9506259.1"/>
    <property type="molecule type" value="Genomic_DNA"/>
</dbReference>
<sequence length="130" mass="14217">MSTNFSQIISATLPLVDDDNRFLPPSDESLLVVVVAMPALDGLNTLAMYDQPTIFCTLNACIESTTSVQLLHNSGCLWMPSWDCWSTWPPVTLLCSVVAVVVADVRLITPEPPAAVYGCHPDAGRKWYYG</sequence>
<dbReference type="Proteomes" id="UP000790347">
    <property type="component" value="Unassembled WGS sequence"/>
</dbReference>
<accession>A0A922L4D2</accession>
<protein>
    <submittedName>
        <fullName evidence="1">Uncharacterized protein</fullName>
    </submittedName>
</protein>
<organism evidence="1 3">
    <name type="scientific">Dermatophagoides farinae</name>
    <name type="common">American house dust mite</name>
    <dbReference type="NCBI Taxonomy" id="6954"/>
    <lineage>
        <taxon>Eukaryota</taxon>
        <taxon>Metazoa</taxon>
        <taxon>Ecdysozoa</taxon>
        <taxon>Arthropoda</taxon>
        <taxon>Chelicerata</taxon>
        <taxon>Arachnida</taxon>
        <taxon>Acari</taxon>
        <taxon>Acariformes</taxon>
        <taxon>Sarcoptiformes</taxon>
        <taxon>Astigmata</taxon>
        <taxon>Psoroptidia</taxon>
        <taxon>Analgoidea</taxon>
        <taxon>Pyroglyphidae</taxon>
        <taxon>Dermatophagoidinae</taxon>
        <taxon>Dermatophagoides</taxon>
    </lineage>
</organism>
<evidence type="ECO:0000313" key="3">
    <source>
        <dbReference type="Proteomes" id="UP000790347"/>
    </source>
</evidence>
<name>A0A922L4D2_DERFA</name>
<dbReference type="EMBL" id="ASGP02000005">
    <property type="protein sequence ID" value="KAH9506264.1"/>
    <property type="molecule type" value="Genomic_DNA"/>
</dbReference>
<gene>
    <name evidence="1" type="ORF">DERF_011001</name>
    <name evidence="2" type="ORF">DERF_011006</name>
</gene>
<evidence type="ECO:0000313" key="1">
    <source>
        <dbReference type="EMBL" id="KAH9506259.1"/>
    </source>
</evidence>
<proteinExistence type="predicted"/>
<evidence type="ECO:0000313" key="2">
    <source>
        <dbReference type="EMBL" id="KAH9506264.1"/>
    </source>
</evidence>
<keyword evidence="3" id="KW-1185">Reference proteome</keyword>
<reference evidence="1" key="2">
    <citation type="journal article" date="2022" name="Res Sq">
        <title>Comparative Genomics Reveals Insights into the Divergent Evolution of Astigmatic Mites and Household Pest Adaptations.</title>
        <authorList>
            <person name="Xiong Q."/>
            <person name="Wan A.T.-Y."/>
            <person name="Liu X.-Y."/>
            <person name="Fung C.S.-H."/>
            <person name="Xiao X."/>
            <person name="Malainual N."/>
            <person name="Hou J."/>
            <person name="Wang L."/>
            <person name="Wang M."/>
            <person name="Yang K."/>
            <person name="Cui Y."/>
            <person name="Leung E."/>
            <person name="Nong W."/>
            <person name="Shin S.-K."/>
            <person name="Au S."/>
            <person name="Jeong K.Y."/>
            <person name="Chew F.T."/>
            <person name="Hui J."/>
            <person name="Leung T.F."/>
            <person name="Tungtrongchitr A."/>
            <person name="Zhong N."/>
            <person name="Liu Z."/>
            <person name="Tsui S."/>
        </authorList>
    </citation>
    <scope>NUCLEOTIDE SEQUENCE</scope>
    <source>
        <strain evidence="1">Derf</strain>
        <tissue evidence="1">Whole organism</tissue>
    </source>
</reference>
<dbReference type="AlphaFoldDB" id="A0A922L4D2"/>